<keyword evidence="8" id="KW-1185">Reference proteome</keyword>
<comment type="function">
    <text evidence="4">Causes loosening and extension of plant cell walls by disrupting non-covalent bonding between cellulose microfibrils and matrix glucans. No enzymatic activity has been found.</text>
</comment>
<evidence type="ECO:0000256" key="3">
    <source>
        <dbReference type="ARBA" id="ARBA00023316"/>
    </source>
</evidence>
<dbReference type="STRING" id="4232.A0A251U591"/>
<keyword evidence="3 4" id="KW-0961">Cell wall biogenesis/degradation</keyword>
<dbReference type="Proteomes" id="UP000215914">
    <property type="component" value="Chromosome 8"/>
</dbReference>
<evidence type="ECO:0000256" key="1">
    <source>
        <dbReference type="ARBA" id="ARBA00022525"/>
    </source>
</evidence>
<evidence type="ECO:0000313" key="6">
    <source>
        <dbReference type="EMBL" id="KAF5794879.1"/>
    </source>
</evidence>
<dbReference type="InterPro" id="IPR007118">
    <property type="entry name" value="Expan_Lol_pI"/>
</dbReference>
<dbReference type="CDD" id="cd22274">
    <property type="entry name" value="DPBB_EXPA_N"/>
    <property type="match status" value="1"/>
</dbReference>
<dbReference type="InterPro" id="IPR036908">
    <property type="entry name" value="RlpA-like_sf"/>
</dbReference>
<evidence type="ECO:0000256" key="4">
    <source>
        <dbReference type="RuleBase" id="RU365023"/>
    </source>
</evidence>
<reference evidence="6 8" key="1">
    <citation type="journal article" date="2017" name="Nature">
        <title>The sunflower genome provides insights into oil metabolism, flowering and Asterid evolution.</title>
        <authorList>
            <person name="Badouin H."/>
            <person name="Gouzy J."/>
            <person name="Grassa C.J."/>
            <person name="Murat F."/>
            <person name="Staton S.E."/>
            <person name="Cottret L."/>
            <person name="Lelandais-Briere C."/>
            <person name="Owens G.L."/>
            <person name="Carrere S."/>
            <person name="Mayjonade B."/>
            <person name="Legrand L."/>
            <person name="Gill N."/>
            <person name="Kane N.C."/>
            <person name="Bowers J.E."/>
            <person name="Hubner S."/>
            <person name="Bellec A."/>
            <person name="Berard A."/>
            <person name="Berges H."/>
            <person name="Blanchet N."/>
            <person name="Boniface M.C."/>
            <person name="Brunel D."/>
            <person name="Catrice O."/>
            <person name="Chaidir N."/>
            <person name="Claudel C."/>
            <person name="Donnadieu C."/>
            <person name="Faraut T."/>
            <person name="Fievet G."/>
            <person name="Helmstetter N."/>
            <person name="King M."/>
            <person name="Knapp S.J."/>
            <person name="Lai Z."/>
            <person name="Le Paslier M.C."/>
            <person name="Lippi Y."/>
            <person name="Lorenzon L."/>
            <person name="Mandel J.R."/>
            <person name="Marage G."/>
            <person name="Marchand G."/>
            <person name="Marquand E."/>
            <person name="Bret-Mestries E."/>
            <person name="Morien E."/>
            <person name="Nambeesan S."/>
            <person name="Nguyen T."/>
            <person name="Pegot-Espagnet P."/>
            <person name="Pouilly N."/>
            <person name="Raftis F."/>
            <person name="Sallet E."/>
            <person name="Schiex T."/>
            <person name="Thomas J."/>
            <person name="Vandecasteele C."/>
            <person name="Vares D."/>
            <person name="Vear F."/>
            <person name="Vautrin S."/>
            <person name="Crespi M."/>
            <person name="Mangin B."/>
            <person name="Burke J.M."/>
            <person name="Salse J."/>
            <person name="Munos S."/>
            <person name="Vincourt P."/>
            <person name="Rieseberg L.H."/>
            <person name="Langlade N.B."/>
        </authorList>
    </citation>
    <scope>NUCLEOTIDE SEQUENCE [LARGE SCALE GENOMIC DNA]</scope>
    <source>
        <strain evidence="8">cv. SF193</strain>
        <tissue evidence="6">Leaves</tissue>
    </source>
</reference>
<keyword evidence="4" id="KW-0134">Cell wall</keyword>
<dbReference type="InterPro" id="IPR002963">
    <property type="entry name" value="Expansin"/>
</dbReference>
<dbReference type="GO" id="GO:0009664">
    <property type="term" value="P:plant-type cell wall organization"/>
    <property type="evidence" value="ECO:0007669"/>
    <property type="project" value="InterPro"/>
</dbReference>
<dbReference type="PRINTS" id="PR01225">
    <property type="entry name" value="EXPANSNFAMLY"/>
</dbReference>
<evidence type="ECO:0000313" key="7">
    <source>
        <dbReference type="EMBL" id="OTG18229.1"/>
    </source>
</evidence>
<reference evidence="6" key="3">
    <citation type="submission" date="2020-06" db="EMBL/GenBank/DDBJ databases">
        <title>Helianthus annuus Genome sequencing and assembly Release 2.</title>
        <authorList>
            <person name="Gouzy J."/>
            <person name="Langlade N."/>
            <person name="Munos S."/>
        </authorList>
    </citation>
    <scope>NUCLEOTIDE SEQUENCE</scope>
    <source>
        <tissue evidence="6">Leaves</tissue>
    </source>
</reference>
<dbReference type="InParanoid" id="A0A251U591"/>
<dbReference type="Gene3D" id="2.40.40.10">
    <property type="entry name" value="RlpA-like domain"/>
    <property type="match status" value="1"/>
</dbReference>
<feature type="chain" id="PRO_5015214845" description="Expansin" evidence="4">
    <location>
        <begin position="19"/>
        <end position="122"/>
    </location>
</feature>
<dbReference type="PROSITE" id="PS50842">
    <property type="entry name" value="EXPANSIN_EG45"/>
    <property type="match status" value="1"/>
</dbReference>
<dbReference type="PRINTS" id="PR01226">
    <property type="entry name" value="EXPANSIN"/>
</dbReference>
<feature type="domain" description="Expansin-like EG45" evidence="5">
    <location>
        <begin position="47"/>
        <end position="122"/>
    </location>
</feature>
<dbReference type="AlphaFoldDB" id="A0A251U591"/>
<comment type="similarity">
    <text evidence="4">Belongs to the expansin family. Expansin A subfamily.</text>
</comment>
<feature type="signal peptide" evidence="4">
    <location>
        <begin position="1"/>
        <end position="18"/>
    </location>
</feature>
<dbReference type="InterPro" id="IPR007112">
    <property type="entry name" value="Expansin/allergen_DPBB_dom"/>
</dbReference>
<evidence type="ECO:0000259" key="5">
    <source>
        <dbReference type="PROSITE" id="PS50842"/>
    </source>
</evidence>
<keyword evidence="2 4" id="KW-0732">Signal</keyword>
<sequence length="122" mass="12718">MALCYILILTAVLTSANALVPGGYTGGPWETAHATFYGGKDASGTMGGACGYGNLYSQGYGVNTAALSTVLFNNGLTCGACFELKCVDDPKWCHPGSPSIFITATNFCLPNFEQPTDNCKTV</sequence>
<dbReference type="PANTHER" id="PTHR31867">
    <property type="entry name" value="EXPANSIN-A15"/>
    <property type="match status" value="1"/>
</dbReference>
<dbReference type="Gramene" id="mRNA:HanXRQr2_Chr08g0333161">
    <property type="protein sequence ID" value="mRNA:HanXRQr2_Chr08g0333161"/>
    <property type="gene ID" value="HanXRQr2_Chr08g0333161"/>
</dbReference>
<dbReference type="SMART" id="SM00837">
    <property type="entry name" value="DPBB_1"/>
    <property type="match status" value="1"/>
</dbReference>
<name>A0A251U591_HELAN</name>
<reference evidence="7" key="2">
    <citation type="submission" date="2017-02" db="EMBL/GenBank/DDBJ databases">
        <title>Sunflower complete genome.</title>
        <authorList>
            <person name="Langlade N."/>
            <person name="Munos S."/>
        </authorList>
    </citation>
    <scope>NUCLEOTIDE SEQUENCE [LARGE SCALE GENOMIC DNA]</scope>
    <source>
        <tissue evidence="7">Leaves</tissue>
    </source>
</reference>
<dbReference type="OMA" id="CPHLRIN"/>
<gene>
    <name evidence="7" type="ORF">HannXRQ_Chr08g0220811</name>
    <name evidence="6" type="ORF">HanXRQr2_Chr08g0333161</name>
</gene>
<protein>
    <recommendedName>
        <fullName evidence="4">Expansin</fullName>
    </recommendedName>
</protein>
<evidence type="ECO:0000313" key="8">
    <source>
        <dbReference type="Proteomes" id="UP000215914"/>
    </source>
</evidence>
<keyword evidence="1 4" id="KW-0964">Secreted</keyword>
<proteinExistence type="inferred from homology"/>
<accession>A0A251U591</accession>
<dbReference type="SUPFAM" id="SSF50685">
    <property type="entry name" value="Barwin-like endoglucanases"/>
    <property type="match status" value="1"/>
</dbReference>
<evidence type="ECO:0000256" key="2">
    <source>
        <dbReference type="ARBA" id="ARBA00022729"/>
    </source>
</evidence>
<dbReference type="InterPro" id="IPR009009">
    <property type="entry name" value="RlpA-like_DPBB"/>
</dbReference>
<dbReference type="Pfam" id="PF03330">
    <property type="entry name" value="DPBB_1"/>
    <property type="match status" value="1"/>
</dbReference>
<comment type="subcellular location">
    <subcellularLocation>
        <location evidence="4">Secreted</location>
        <location evidence="4">Cell wall</location>
    </subcellularLocation>
    <subcellularLocation>
        <location evidence="4">Membrane</location>
        <topology evidence="4">Peripheral membrane protein</topology>
    </subcellularLocation>
</comment>
<dbReference type="EMBL" id="MNCJ02000323">
    <property type="protein sequence ID" value="KAF5794879.1"/>
    <property type="molecule type" value="Genomic_DNA"/>
</dbReference>
<dbReference type="EMBL" id="CM007897">
    <property type="protein sequence ID" value="OTG18229.1"/>
    <property type="molecule type" value="Genomic_DNA"/>
</dbReference>
<organism evidence="7 8">
    <name type="scientific">Helianthus annuus</name>
    <name type="common">Common sunflower</name>
    <dbReference type="NCBI Taxonomy" id="4232"/>
    <lineage>
        <taxon>Eukaryota</taxon>
        <taxon>Viridiplantae</taxon>
        <taxon>Streptophyta</taxon>
        <taxon>Embryophyta</taxon>
        <taxon>Tracheophyta</taxon>
        <taxon>Spermatophyta</taxon>
        <taxon>Magnoliopsida</taxon>
        <taxon>eudicotyledons</taxon>
        <taxon>Gunneridae</taxon>
        <taxon>Pentapetalae</taxon>
        <taxon>asterids</taxon>
        <taxon>campanulids</taxon>
        <taxon>Asterales</taxon>
        <taxon>Asteraceae</taxon>
        <taxon>Asteroideae</taxon>
        <taxon>Heliantheae alliance</taxon>
        <taxon>Heliantheae</taxon>
        <taxon>Helianthus</taxon>
    </lineage>
</organism>
<dbReference type="GO" id="GO:0005576">
    <property type="term" value="C:extracellular region"/>
    <property type="evidence" value="ECO:0007669"/>
    <property type="project" value="InterPro"/>
</dbReference>
<dbReference type="GO" id="GO:0016020">
    <property type="term" value="C:membrane"/>
    <property type="evidence" value="ECO:0007669"/>
    <property type="project" value="UniProtKB-SubCell"/>
</dbReference>